<organism evidence="2">
    <name type="scientific">Timema tahoe</name>
    <dbReference type="NCBI Taxonomy" id="61484"/>
    <lineage>
        <taxon>Eukaryota</taxon>
        <taxon>Metazoa</taxon>
        <taxon>Ecdysozoa</taxon>
        <taxon>Arthropoda</taxon>
        <taxon>Hexapoda</taxon>
        <taxon>Insecta</taxon>
        <taxon>Pterygota</taxon>
        <taxon>Neoptera</taxon>
        <taxon>Polyneoptera</taxon>
        <taxon>Phasmatodea</taxon>
        <taxon>Timematodea</taxon>
        <taxon>Timematoidea</taxon>
        <taxon>Timematidae</taxon>
        <taxon>Timema</taxon>
    </lineage>
</organism>
<dbReference type="EMBL" id="OE005361">
    <property type="protein sequence ID" value="CAD7461916.1"/>
    <property type="molecule type" value="Genomic_DNA"/>
</dbReference>
<feature type="region of interest" description="Disordered" evidence="1">
    <location>
        <begin position="338"/>
        <end position="366"/>
    </location>
</feature>
<dbReference type="PANTHER" id="PTHR36696">
    <property type="entry name" value="AGAP012002-PA"/>
    <property type="match status" value="1"/>
</dbReference>
<feature type="region of interest" description="Disordered" evidence="1">
    <location>
        <begin position="403"/>
        <end position="467"/>
    </location>
</feature>
<feature type="compositionally biased region" description="Basic and acidic residues" evidence="1">
    <location>
        <begin position="1"/>
        <end position="12"/>
    </location>
</feature>
<feature type="compositionally biased region" description="Basic residues" evidence="1">
    <location>
        <begin position="425"/>
        <end position="435"/>
    </location>
</feature>
<feature type="compositionally biased region" description="Basic residues" evidence="1">
    <location>
        <begin position="13"/>
        <end position="23"/>
    </location>
</feature>
<dbReference type="PANTHER" id="PTHR36696:SF1">
    <property type="entry name" value="EF-HAND DOMAIN-CONTAINING PROTEIN"/>
    <property type="match status" value="1"/>
</dbReference>
<feature type="compositionally biased region" description="Acidic residues" evidence="1">
    <location>
        <begin position="61"/>
        <end position="76"/>
    </location>
</feature>
<name>A0A7R9INZ8_9NEOP</name>
<feature type="region of interest" description="Disordered" evidence="1">
    <location>
        <begin position="1"/>
        <end position="76"/>
    </location>
</feature>
<gene>
    <name evidence="2" type="ORF">TTEB3V08_LOCUS9819</name>
</gene>
<reference evidence="2" key="1">
    <citation type="submission" date="2020-11" db="EMBL/GenBank/DDBJ databases">
        <authorList>
            <person name="Tran Van P."/>
        </authorList>
    </citation>
    <scope>NUCLEOTIDE SEQUENCE</scope>
</reference>
<evidence type="ECO:0000256" key="1">
    <source>
        <dbReference type="SAM" id="MobiDB-lite"/>
    </source>
</evidence>
<feature type="compositionally biased region" description="Basic and acidic residues" evidence="1">
    <location>
        <begin position="436"/>
        <end position="448"/>
    </location>
</feature>
<feature type="compositionally biased region" description="Basic residues" evidence="1">
    <location>
        <begin position="355"/>
        <end position="366"/>
    </location>
</feature>
<accession>A0A7R9INZ8</accession>
<dbReference type="AlphaFoldDB" id="A0A7R9INZ8"/>
<evidence type="ECO:0000313" key="2">
    <source>
        <dbReference type="EMBL" id="CAD7461916.1"/>
    </source>
</evidence>
<protein>
    <submittedName>
        <fullName evidence="2">Uncharacterized protein</fullName>
    </submittedName>
</protein>
<proteinExistence type="predicted"/>
<feature type="compositionally biased region" description="Polar residues" evidence="1">
    <location>
        <begin position="457"/>
        <end position="467"/>
    </location>
</feature>
<sequence length="723" mass="81127">MVRPFPKAEPRKPAAKGRKRGKSRILTDTPNKEEIAALKTRPKSNSQQNKKSHAKRKLIELDSEDEDEPMPCQDSSDEDINLQELYENEMAEEIIEENIISLATGKKTFRDVLSLENVVREVGFLYEEVKEIVEVARKGRYINISMGGHFGEYSSSKTNINMVLMSKTGLLVGVRKPVSRPSRKVQVEFPNVAGPAPYVLRPFAGVYNPFPYGCSILCNHPADYEAKDVVKRAKDSWANEGKTLLLPEELAAIRAGLLLGSYPTPYEDGEVSVPEELFRRYTDTDSRPPTPAPTLASVMTRGSGRRCVTPDCPRERTMLVLDLRRSHSQDALTWHSFAQTREGSPDLVQPSPPPTRKKKPGVRKKGASTIVTMTKANGEESVGVDASHKLQQQVLHSVKGLSAGDASGIMTDTTTGSGDEEITRRRGKRRRRSKRSVREGSQELDKEFQGLPEPGETQVSTLDPDSYNASARPSLAVPIFNEMLCTEAPQIQTPLLQSHRPSRVSTSFIDQATLKHLLRQLDQEVVDGEFDYKKHKVLEEALRHRLGKPVLSEEMKKVQKGLRLPPTNTELWLKLPRSFSRQSARFELPLDSRSLKSKFLHDELDTAAIIARDCHGHDTTVSMNVAKALGEVMGCTLSEHQAKYFRELLGWTDSDLLDFRSWAGVCALCERLLGPQFTFQVAPRAQDPCHEVEKADFETLPRRLEKLTIDHRLKTILLGIREL</sequence>